<dbReference type="Proteomes" id="UP000325255">
    <property type="component" value="Unassembled WGS sequence"/>
</dbReference>
<protein>
    <submittedName>
        <fullName evidence="2">NAD(P)H-binding protein</fullName>
    </submittedName>
</protein>
<dbReference type="GO" id="GO:0005737">
    <property type="term" value="C:cytoplasm"/>
    <property type="evidence" value="ECO:0007669"/>
    <property type="project" value="TreeGrafter"/>
</dbReference>
<gene>
    <name evidence="2" type="ORF">F1189_15405</name>
</gene>
<dbReference type="InterPro" id="IPR051783">
    <property type="entry name" value="NAD(P)-dependent_oxidoreduct"/>
</dbReference>
<dbReference type="RefSeq" id="WP_150041720.1">
    <property type="nucleotide sequence ID" value="NZ_OW485601.1"/>
</dbReference>
<dbReference type="EMBL" id="VWPK01000023">
    <property type="protein sequence ID" value="KAA5611157.1"/>
    <property type="molecule type" value="Genomic_DNA"/>
</dbReference>
<dbReference type="AlphaFoldDB" id="A0A5M6ITK4"/>
<dbReference type="GO" id="GO:0004029">
    <property type="term" value="F:aldehyde dehydrogenase (NAD+) activity"/>
    <property type="evidence" value="ECO:0007669"/>
    <property type="project" value="TreeGrafter"/>
</dbReference>
<dbReference type="PANTHER" id="PTHR48079:SF6">
    <property type="entry name" value="NAD(P)-BINDING DOMAIN-CONTAINING PROTEIN-RELATED"/>
    <property type="match status" value="1"/>
</dbReference>
<dbReference type="InterPro" id="IPR016040">
    <property type="entry name" value="NAD(P)-bd_dom"/>
</dbReference>
<dbReference type="PANTHER" id="PTHR48079">
    <property type="entry name" value="PROTEIN YEEZ"/>
    <property type="match status" value="1"/>
</dbReference>
<organism evidence="2 3">
    <name type="scientific">Rhodovastum atsumiense</name>
    <dbReference type="NCBI Taxonomy" id="504468"/>
    <lineage>
        <taxon>Bacteria</taxon>
        <taxon>Pseudomonadati</taxon>
        <taxon>Pseudomonadota</taxon>
        <taxon>Alphaproteobacteria</taxon>
        <taxon>Acetobacterales</taxon>
        <taxon>Acetobacteraceae</taxon>
        <taxon>Rhodovastum</taxon>
    </lineage>
</organism>
<comment type="caution">
    <text evidence="2">The sequence shown here is derived from an EMBL/GenBank/DDBJ whole genome shotgun (WGS) entry which is preliminary data.</text>
</comment>
<name>A0A5M6ITK4_9PROT</name>
<dbReference type="Pfam" id="PF13460">
    <property type="entry name" value="NAD_binding_10"/>
    <property type="match status" value="1"/>
</dbReference>
<evidence type="ECO:0000259" key="1">
    <source>
        <dbReference type="Pfam" id="PF13460"/>
    </source>
</evidence>
<accession>A0A5M6ITK4</accession>
<feature type="domain" description="NAD(P)-binding" evidence="1">
    <location>
        <begin position="9"/>
        <end position="133"/>
    </location>
</feature>
<evidence type="ECO:0000313" key="3">
    <source>
        <dbReference type="Proteomes" id="UP000325255"/>
    </source>
</evidence>
<dbReference type="InterPro" id="IPR036291">
    <property type="entry name" value="NAD(P)-bd_dom_sf"/>
</dbReference>
<dbReference type="OrthoDB" id="9787292at2"/>
<reference evidence="2 3" key="1">
    <citation type="submission" date="2019-09" db="EMBL/GenBank/DDBJ databases">
        <title>Genome sequence of Rhodovastum atsumiense, a diverse member of the Acetobacteraceae family of non-sulfur purple photosynthetic bacteria.</title>
        <authorList>
            <person name="Meyer T."/>
            <person name="Kyndt J."/>
        </authorList>
    </citation>
    <scope>NUCLEOTIDE SEQUENCE [LARGE SCALE GENOMIC DNA]</scope>
    <source>
        <strain evidence="2 3">DSM 21279</strain>
    </source>
</reference>
<dbReference type="Gene3D" id="3.40.50.720">
    <property type="entry name" value="NAD(P)-binding Rossmann-like Domain"/>
    <property type="match status" value="1"/>
</dbReference>
<dbReference type="SUPFAM" id="SSF51735">
    <property type="entry name" value="NAD(P)-binding Rossmann-fold domains"/>
    <property type="match status" value="1"/>
</dbReference>
<sequence length="242" mass="25316">MDKTLFLAGAGGAIGRRLAPLLIAEGWCVVGTTRSHARAAELERLGMQAVIVDVFDAPAVSAAVMAAGPQVVVHQLTDLPPGLDPARMAEATARNARIREEGTQNLVEAALRAGARRFIAQSVAFAYAEGKLPHDEDDPLAVQAEGRAGVSARGVASLERQVLAAPFVGIVLRYGRLYGPGTGFDAPAGPGPLHVDAAAWAAVLATVHGARGIYNIAEDDGTLRGDKARRELHWSAAWRPAP</sequence>
<proteinExistence type="predicted"/>
<evidence type="ECO:0000313" key="2">
    <source>
        <dbReference type="EMBL" id="KAA5611157.1"/>
    </source>
</evidence>
<keyword evidence="3" id="KW-1185">Reference proteome</keyword>